<name>A0A183FJH3_HELPZ</name>
<reference evidence="2 3" key="1">
    <citation type="submission" date="2018-11" db="EMBL/GenBank/DDBJ databases">
        <authorList>
            <consortium name="Pathogen Informatics"/>
        </authorList>
    </citation>
    <scope>NUCLEOTIDE SEQUENCE [LARGE SCALE GENOMIC DNA]</scope>
</reference>
<feature type="region of interest" description="Disordered" evidence="1">
    <location>
        <begin position="1"/>
        <end position="77"/>
    </location>
</feature>
<organism evidence="3 4">
    <name type="scientific">Heligmosomoides polygyrus</name>
    <name type="common">Parasitic roundworm</name>
    <dbReference type="NCBI Taxonomy" id="6339"/>
    <lineage>
        <taxon>Eukaryota</taxon>
        <taxon>Metazoa</taxon>
        <taxon>Ecdysozoa</taxon>
        <taxon>Nematoda</taxon>
        <taxon>Chromadorea</taxon>
        <taxon>Rhabditida</taxon>
        <taxon>Rhabditina</taxon>
        <taxon>Rhabditomorpha</taxon>
        <taxon>Strongyloidea</taxon>
        <taxon>Heligmosomidae</taxon>
        <taxon>Heligmosomoides</taxon>
    </lineage>
</organism>
<gene>
    <name evidence="2" type="ORF">HPBE_LOCUS7166</name>
</gene>
<evidence type="ECO:0000256" key="1">
    <source>
        <dbReference type="SAM" id="MobiDB-lite"/>
    </source>
</evidence>
<dbReference type="Proteomes" id="UP000050761">
    <property type="component" value="Unassembled WGS sequence"/>
</dbReference>
<accession>A0A3P7XC89</accession>
<evidence type="ECO:0000313" key="4">
    <source>
        <dbReference type="WBParaSite" id="HPBE_0000716501-mRNA-1"/>
    </source>
</evidence>
<keyword evidence="3" id="KW-1185">Reference proteome</keyword>
<sequence length="101" mass="10442">MKASGRGIRPAWCEEGLVGSSSPSPPPPPQPTWSKNSACQGERVGSPAKAKERQGRGDSIVATYSSPRSASEAVDGVSLSELSQTVGDSCFEHRQNAAADG</sequence>
<accession>A0A183FJH3</accession>
<dbReference type="AlphaFoldDB" id="A0A183FJH3"/>
<dbReference type="EMBL" id="UZAH01025827">
    <property type="protein sequence ID" value="VDO71186.1"/>
    <property type="molecule type" value="Genomic_DNA"/>
</dbReference>
<reference evidence="4" key="2">
    <citation type="submission" date="2019-09" db="UniProtKB">
        <authorList>
            <consortium name="WormBaseParasite"/>
        </authorList>
    </citation>
    <scope>IDENTIFICATION</scope>
</reference>
<protein>
    <submittedName>
        <fullName evidence="2 4">Uncharacterized protein</fullName>
    </submittedName>
</protein>
<evidence type="ECO:0000313" key="3">
    <source>
        <dbReference type="Proteomes" id="UP000050761"/>
    </source>
</evidence>
<dbReference type="WBParaSite" id="HPBE_0000716501-mRNA-1">
    <property type="protein sequence ID" value="HPBE_0000716501-mRNA-1"/>
    <property type="gene ID" value="HPBE_0000716501"/>
</dbReference>
<proteinExistence type="predicted"/>
<evidence type="ECO:0000313" key="2">
    <source>
        <dbReference type="EMBL" id="VDO71186.1"/>
    </source>
</evidence>